<dbReference type="NCBIfam" id="TIGR00741">
    <property type="entry name" value="yfiA"/>
    <property type="match status" value="1"/>
</dbReference>
<proteinExistence type="predicted"/>
<dbReference type="AlphaFoldDB" id="A0A1G2QQ86"/>
<reference evidence="1 2" key="1">
    <citation type="journal article" date="2016" name="Nat. Commun.">
        <title>Thousands of microbial genomes shed light on interconnected biogeochemical processes in an aquifer system.</title>
        <authorList>
            <person name="Anantharaman K."/>
            <person name="Brown C.T."/>
            <person name="Hug L.A."/>
            <person name="Sharon I."/>
            <person name="Castelle C.J."/>
            <person name="Probst A.J."/>
            <person name="Thomas B.C."/>
            <person name="Singh A."/>
            <person name="Wilkins M.J."/>
            <person name="Karaoz U."/>
            <person name="Brodie E.L."/>
            <person name="Williams K.H."/>
            <person name="Hubbard S.S."/>
            <person name="Banfield J.F."/>
        </authorList>
    </citation>
    <scope>NUCLEOTIDE SEQUENCE [LARGE SCALE GENOMIC DNA]</scope>
</reference>
<dbReference type="InterPro" id="IPR036567">
    <property type="entry name" value="RHF-like"/>
</dbReference>
<dbReference type="Proteomes" id="UP000177140">
    <property type="component" value="Unassembled WGS sequence"/>
</dbReference>
<name>A0A1G2QQ86_9BACT</name>
<comment type="caution">
    <text evidence="1">The sequence shown here is derived from an EMBL/GenBank/DDBJ whole genome shotgun (WGS) entry which is preliminary data.</text>
</comment>
<dbReference type="InterPro" id="IPR003489">
    <property type="entry name" value="RHF/RaiA"/>
</dbReference>
<accession>A0A1G2QQ86</accession>
<dbReference type="Pfam" id="PF02482">
    <property type="entry name" value="Ribosomal_S30AE"/>
    <property type="match status" value="1"/>
</dbReference>
<evidence type="ECO:0000313" key="2">
    <source>
        <dbReference type="Proteomes" id="UP000177140"/>
    </source>
</evidence>
<protein>
    <submittedName>
        <fullName evidence="1">Ribosomal subunit interface protein</fullName>
    </submittedName>
</protein>
<organism evidence="1 2">
    <name type="scientific">Candidatus Vogelbacteria bacterium RIFOXYD2_FULL_44_9</name>
    <dbReference type="NCBI Taxonomy" id="1802441"/>
    <lineage>
        <taxon>Bacteria</taxon>
        <taxon>Candidatus Vogeliibacteriota</taxon>
    </lineage>
</organism>
<gene>
    <name evidence="1" type="ORF">A2556_02770</name>
</gene>
<dbReference type="SUPFAM" id="SSF69754">
    <property type="entry name" value="Ribosome binding protein Y (YfiA homologue)"/>
    <property type="match status" value="1"/>
</dbReference>
<evidence type="ECO:0000313" key="1">
    <source>
        <dbReference type="EMBL" id="OHA62656.1"/>
    </source>
</evidence>
<sequence>MIINIKATGLELTPALDIFVREKLANLAKKLGEHRDSTQAQVDIGMDSHHHKAGQIFRAEINLLYRGKQIRTEAENSDMYLAIDGAKDKMVREVIKYEKRQSSLFRRGGRAIKGIFRGWKR</sequence>
<dbReference type="EMBL" id="MHTM01000006">
    <property type="protein sequence ID" value="OHA62656.1"/>
    <property type="molecule type" value="Genomic_DNA"/>
</dbReference>
<dbReference type="Gene3D" id="3.30.160.100">
    <property type="entry name" value="Ribosome hibernation promotion factor-like"/>
    <property type="match status" value="1"/>
</dbReference>
<dbReference type="CDD" id="cd00552">
    <property type="entry name" value="RaiA"/>
    <property type="match status" value="1"/>
</dbReference>